<dbReference type="Proteomes" id="UP001055013">
    <property type="component" value="Unassembled WGS sequence"/>
</dbReference>
<proteinExistence type="predicted"/>
<comment type="caution">
    <text evidence="1">The sequence shown here is derived from an EMBL/GenBank/DDBJ whole genome shotgun (WGS) entry which is preliminary data.</text>
</comment>
<protein>
    <submittedName>
        <fullName evidence="1">Uncharacterized protein</fullName>
    </submittedName>
</protein>
<sequence length="283" mass="31065">MKVDERPLAAALNRKFPDLRCLSIRQGFRMTGFVDHPAVLFVVLLAMFVSAVAVGALVLRRLASLPAEDHEDFNIIQTSTLTLLALLVGFSLSMAVNRYDLRKTLEESEANAIGTEYSRADLADVVVGAQIKSALIRYAKLRLANYRTRERDELAKINRDTANVETELWQLATRVAKMQPTPIGALVVSGMNDVLNSQDYSEAARINHIPLGAWYLMIVTALLGCVLQGYGAKGSLRRGLLITILPTTIALSLALIADIDSPKGGMIHIEPRDLTRLITSLEP</sequence>
<name>A0ACB5QNB7_9BURK</name>
<accession>A0ACB5QNB7</accession>
<keyword evidence="2" id="KW-1185">Reference proteome</keyword>
<organism evidence="1 2">
    <name type="scientific">Caballeronia novacaledonica</name>
    <dbReference type="NCBI Taxonomy" id="1544861"/>
    <lineage>
        <taxon>Bacteria</taxon>
        <taxon>Pseudomonadati</taxon>
        <taxon>Pseudomonadota</taxon>
        <taxon>Betaproteobacteria</taxon>
        <taxon>Burkholderiales</taxon>
        <taxon>Burkholderiaceae</taxon>
        <taxon>Caballeronia</taxon>
    </lineage>
</organism>
<gene>
    <name evidence="1" type="ORF">CBA19CS22_06550</name>
</gene>
<reference evidence="1" key="1">
    <citation type="submission" date="2021-09" db="EMBL/GenBank/DDBJ databases">
        <title>Isolation and characterization of 3-chlorobenzoate degrading bacteria from soils in Shizuoka.</title>
        <authorList>
            <person name="Ifat A."/>
            <person name="Ogawa N."/>
            <person name="Kimbara K."/>
            <person name="Moriuchi R."/>
            <person name="Dohra H."/>
            <person name="Shintani M."/>
        </authorList>
    </citation>
    <scope>NUCLEOTIDE SEQUENCE</scope>
    <source>
        <strain evidence="1">19CS2-2</strain>
    </source>
</reference>
<evidence type="ECO:0000313" key="2">
    <source>
        <dbReference type="Proteomes" id="UP001055013"/>
    </source>
</evidence>
<evidence type="ECO:0000313" key="1">
    <source>
        <dbReference type="EMBL" id="GJH16174.1"/>
    </source>
</evidence>
<dbReference type="EMBL" id="BPUR01000002">
    <property type="protein sequence ID" value="GJH16174.1"/>
    <property type="molecule type" value="Genomic_DNA"/>
</dbReference>